<reference evidence="1 2" key="1">
    <citation type="journal article" date="2015" name="Nature">
        <title>rRNA introns, odd ribosomes, and small enigmatic genomes across a large radiation of phyla.</title>
        <authorList>
            <person name="Brown C.T."/>
            <person name="Hug L.A."/>
            <person name="Thomas B.C."/>
            <person name="Sharon I."/>
            <person name="Castelle C.J."/>
            <person name="Singh A."/>
            <person name="Wilkins M.J."/>
            <person name="Williams K.H."/>
            <person name="Banfield J.F."/>
        </authorList>
    </citation>
    <scope>NUCLEOTIDE SEQUENCE [LARGE SCALE GENOMIC DNA]</scope>
</reference>
<protein>
    <recommendedName>
        <fullName evidence="3">Methyltransferase type 12</fullName>
    </recommendedName>
</protein>
<name>A0A0G0VFN5_9BACT</name>
<evidence type="ECO:0000313" key="1">
    <source>
        <dbReference type="EMBL" id="KKR70870.1"/>
    </source>
</evidence>
<proteinExistence type="predicted"/>
<dbReference type="AlphaFoldDB" id="A0A0G0VFN5"/>
<accession>A0A0G0VFN5</accession>
<sequence>MLKKTSSLKYLSFGKSTSFLTCPRCFIVPESSLQYKGAFLICKSCKQKYPIKKRVLQLIYPGALSRQVRNELSGNEIPLTRKNIERFATKDKWSKYYNHFVDQKINYLMEGLGHRNFRGIISLGSGPGFEIKEILKKRHFPLVFSSDLAPSATSIVPYTLSNANTTVCLFTSDLNYVPIIPNKSYPILIYEALHHTKSSLKTLERMMQKKYFDIFFVEPCTNFFIRFLAKLGLAQRVEYSGVRPDFIDLVKVGELAKKYKYKLHLNTIWDIPEEYIRRICKEGSWVESVLLIIIDLSSKVGNLLNWGSFAIVHLQINETRSGYRIYSPRK</sequence>
<dbReference type="STRING" id="1618563.UU12_C0015G0006"/>
<evidence type="ECO:0000313" key="2">
    <source>
        <dbReference type="Proteomes" id="UP000034562"/>
    </source>
</evidence>
<evidence type="ECO:0008006" key="3">
    <source>
        <dbReference type="Google" id="ProtNLM"/>
    </source>
</evidence>
<organism evidence="1 2">
    <name type="scientific">Candidatus Woesebacteria bacterium GW2011_GWA2_40_7b</name>
    <dbReference type="NCBI Taxonomy" id="1618563"/>
    <lineage>
        <taxon>Bacteria</taxon>
        <taxon>Candidatus Woeseibacteriota</taxon>
    </lineage>
</organism>
<dbReference type="EMBL" id="LBZK01000015">
    <property type="protein sequence ID" value="KKR70870.1"/>
    <property type="molecule type" value="Genomic_DNA"/>
</dbReference>
<dbReference type="Proteomes" id="UP000034562">
    <property type="component" value="Unassembled WGS sequence"/>
</dbReference>
<gene>
    <name evidence="1" type="ORF">UU12_C0015G0006</name>
</gene>
<comment type="caution">
    <text evidence="1">The sequence shown here is derived from an EMBL/GenBank/DDBJ whole genome shotgun (WGS) entry which is preliminary data.</text>
</comment>